<evidence type="ECO:0000313" key="2">
    <source>
        <dbReference type="Proteomes" id="UP000321204"/>
    </source>
</evidence>
<evidence type="ECO:0000313" key="1">
    <source>
        <dbReference type="EMBL" id="QEC55571.1"/>
    </source>
</evidence>
<organism evidence="1 2">
    <name type="scientific">Flavisolibacter ginsenosidimutans</name>
    <dbReference type="NCBI Taxonomy" id="661481"/>
    <lineage>
        <taxon>Bacteria</taxon>
        <taxon>Pseudomonadati</taxon>
        <taxon>Bacteroidota</taxon>
        <taxon>Chitinophagia</taxon>
        <taxon>Chitinophagales</taxon>
        <taxon>Chitinophagaceae</taxon>
        <taxon>Flavisolibacter</taxon>
    </lineage>
</organism>
<dbReference type="KEGG" id="fgg:FSB75_06545"/>
<dbReference type="AlphaFoldDB" id="A0A5B8UFX3"/>
<dbReference type="EMBL" id="CP042433">
    <property type="protein sequence ID" value="QEC55571.1"/>
    <property type="molecule type" value="Genomic_DNA"/>
</dbReference>
<dbReference type="Proteomes" id="UP000321204">
    <property type="component" value="Chromosome"/>
</dbReference>
<accession>A0A5B8UFX3</accession>
<name>A0A5B8UFX3_9BACT</name>
<sequence>MMRNIDKYKNDLKLLLERGNNLDIAMKYECYPEIIEKQIKGALKDAKKTKDYISKIRAFKSEYQSWYSESLILIKQLLPDRLADFIKLYEKPKARKEILYGNYVIEDYLQGLRVTNSFSGEIKVGTESAIPQFEQQLNILKSIEKRFESTLFDIAQLVQADLFDSELEAAKELNKNKFSRGAGAIAGVVLEKHLGQVLTNHNLKTAKKNPSICDFNDNLKSAGVYDTPTWRKIQHLGDIRNLCDHNKTRDPKVEEVDELISGVETIIKTVY</sequence>
<reference evidence="1 2" key="1">
    <citation type="journal article" date="2015" name="Int. J. Syst. Evol. Microbiol.">
        <title>Flavisolibacter ginsenosidimutans sp. nov., with ginsenoside-converting activity isolated from soil used for cultivating ginseng.</title>
        <authorList>
            <person name="Zhao Y."/>
            <person name="Liu Q."/>
            <person name="Kang M.S."/>
            <person name="Jin F."/>
            <person name="Yu H."/>
            <person name="Im W.T."/>
        </authorList>
    </citation>
    <scope>NUCLEOTIDE SEQUENCE [LARGE SCALE GENOMIC DNA]</scope>
    <source>
        <strain evidence="1 2">Gsoil 636</strain>
    </source>
</reference>
<keyword evidence="2" id="KW-1185">Reference proteome</keyword>
<evidence type="ECO:0008006" key="3">
    <source>
        <dbReference type="Google" id="ProtNLM"/>
    </source>
</evidence>
<protein>
    <recommendedName>
        <fullName evidence="3">DUF4145 domain-containing protein</fullName>
    </recommendedName>
</protein>
<proteinExistence type="predicted"/>
<dbReference type="OrthoDB" id="1435962at2"/>
<gene>
    <name evidence="1" type="ORF">FSB75_06545</name>
</gene>